<keyword evidence="2" id="KW-1185">Reference proteome</keyword>
<evidence type="ECO:0000313" key="1">
    <source>
        <dbReference type="EMBL" id="PCK29781.1"/>
    </source>
</evidence>
<gene>
    <name evidence="1" type="ORF">CEX98_21130</name>
</gene>
<dbReference type="EMBL" id="NKHF01000104">
    <property type="protein sequence ID" value="PCK29781.1"/>
    <property type="molecule type" value="Genomic_DNA"/>
</dbReference>
<evidence type="ECO:0008006" key="3">
    <source>
        <dbReference type="Google" id="ProtNLM"/>
    </source>
</evidence>
<accession>A0A2A5JKL6</accession>
<dbReference type="Proteomes" id="UP000228621">
    <property type="component" value="Unassembled WGS sequence"/>
</dbReference>
<organism evidence="1 2">
    <name type="scientific">Pseudoalteromonas piscicida</name>
    <dbReference type="NCBI Taxonomy" id="43662"/>
    <lineage>
        <taxon>Bacteria</taxon>
        <taxon>Pseudomonadati</taxon>
        <taxon>Pseudomonadota</taxon>
        <taxon>Gammaproteobacteria</taxon>
        <taxon>Alteromonadales</taxon>
        <taxon>Pseudoalteromonadaceae</taxon>
        <taxon>Pseudoalteromonas</taxon>
    </lineage>
</organism>
<protein>
    <recommendedName>
        <fullName evidence="3">Lipoprotein</fullName>
    </recommendedName>
</protein>
<reference evidence="2" key="1">
    <citation type="journal article" date="2019" name="Genome Announc.">
        <title>Draft Genome Sequence of Pseudoalteromonas piscicida Strain 36Y ROTHPW, an Hypersaline Seawater Isolate from the South Coast of Sonora, Mexico.</title>
        <authorList>
            <person name="Sanchez-Diaz R."/>
            <person name="Molina-Garza Z.J."/>
            <person name="Cruz-Suarez L.E."/>
            <person name="Selvin J."/>
            <person name="Kiran G.S."/>
            <person name="Ibarra-Gamez J.C."/>
            <person name="Gomez-Gil B."/>
            <person name="Galaviz-Silva L."/>
        </authorList>
    </citation>
    <scope>NUCLEOTIDE SEQUENCE [LARGE SCALE GENOMIC DNA]</scope>
    <source>
        <strain evidence="2">36Y_RITHPW</strain>
    </source>
</reference>
<dbReference type="AlphaFoldDB" id="A0A2A5JKL6"/>
<proteinExistence type="predicted"/>
<comment type="caution">
    <text evidence="1">The sequence shown here is derived from an EMBL/GenBank/DDBJ whole genome shotgun (WGS) entry which is preliminary data.</text>
</comment>
<evidence type="ECO:0000313" key="2">
    <source>
        <dbReference type="Proteomes" id="UP000228621"/>
    </source>
</evidence>
<sequence length="131" mass="14892">MFQRCLFFIVAFATLAGCASKSDEPVLVIEKQSLHKRLAPNGEQEFAFIVTVEATPRMELDSSKPMSRRDLKRFAEFERIEDSPALKLKLEEQAVALLKPALTEADYCGSGHKITDVYWRQRSVQLRGKCL</sequence>
<dbReference type="OrthoDB" id="6313013at2"/>
<dbReference type="PROSITE" id="PS51257">
    <property type="entry name" value="PROKAR_LIPOPROTEIN"/>
    <property type="match status" value="1"/>
</dbReference>
<name>A0A2A5JKL6_PSEO7</name>